<organism evidence="1 2">
    <name type="scientific">Priestia megaterium</name>
    <name type="common">Bacillus megaterium</name>
    <dbReference type="NCBI Taxonomy" id="1404"/>
    <lineage>
        <taxon>Bacteria</taxon>
        <taxon>Bacillati</taxon>
        <taxon>Bacillota</taxon>
        <taxon>Bacilli</taxon>
        <taxon>Bacillales</taxon>
        <taxon>Bacillaceae</taxon>
        <taxon>Priestia</taxon>
    </lineage>
</organism>
<evidence type="ECO:0000313" key="1">
    <source>
        <dbReference type="EMBL" id="QIZ09685.1"/>
    </source>
</evidence>
<dbReference type="Gene3D" id="1.20.120.440">
    <property type="entry name" value="YppE-like"/>
    <property type="match status" value="1"/>
</dbReference>
<dbReference type="InterPro" id="IPR014913">
    <property type="entry name" value="YppE-like"/>
</dbReference>
<reference evidence="1 2" key="1">
    <citation type="submission" date="2020-04" db="EMBL/GenBank/DDBJ databases">
        <title>Genome-Wide Identification of 5-Methylcytosine Sites in Bacterial Genomes By High-Throughput Sequencing of MspJI Restriction Fragments.</title>
        <authorList>
            <person name="Wu V."/>
        </authorList>
    </citation>
    <scope>NUCLEOTIDE SEQUENCE [LARGE SCALE GENOMIC DNA]</scope>
    <source>
        <strain evidence="1 2">S2</strain>
    </source>
</reference>
<dbReference type="SUPFAM" id="SSF140415">
    <property type="entry name" value="YppE-like"/>
    <property type="match status" value="1"/>
</dbReference>
<dbReference type="InterPro" id="IPR023351">
    <property type="entry name" value="YppE-like_sf"/>
</dbReference>
<name>A0A6H1P898_PRIMG</name>
<dbReference type="AlphaFoldDB" id="A0A6H1P898"/>
<dbReference type="Pfam" id="PF08807">
    <property type="entry name" value="DUF1798"/>
    <property type="match status" value="1"/>
</dbReference>
<dbReference type="EMBL" id="CP051128">
    <property type="protein sequence ID" value="QIZ09685.1"/>
    <property type="molecule type" value="Genomic_DNA"/>
</dbReference>
<accession>A0A6H1P898</accession>
<gene>
    <name evidence="1" type="ORF">HFZ78_25865</name>
</gene>
<protein>
    <submittedName>
        <fullName evidence="1">DUF1798 family protein</fullName>
    </submittedName>
</protein>
<evidence type="ECO:0000313" key="2">
    <source>
        <dbReference type="Proteomes" id="UP000501868"/>
    </source>
</evidence>
<sequence length="118" mass="14151">MSEEIIQLTEKLLAYNSLFMKYYLEGRESGLKHDFHEVIKPFANEVKEINDQWKHAMKKWLSETDHKHLHLKQIDTTSEHIDQLSIQSFFPETSKTRFLNANRTVEFFLLEILKEVKK</sequence>
<proteinExistence type="predicted"/>
<reference evidence="1 2" key="2">
    <citation type="submission" date="2020-04" db="EMBL/GenBank/DDBJ databases">
        <authorList>
            <person name="Fomenkov A."/>
            <person name="Anton B.P."/>
            <person name="Roberts R.J."/>
        </authorList>
    </citation>
    <scope>NUCLEOTIDE SEQUENCE [LARGE SCALE GENOMIC DNA]</scope>
    <source>
        <strain evidence="1 2">S2</strain>
    </source>
</reference>
<dbReference type="Proteomes" id="UP000501868">
    <property type="component" value="Chromosome"/>
</dbReference>